<feature type="compositionally biased region" description="Polar residues" evidence="1">
    <location>
        <begin position="19"/>
        <end position="29"/>
    </location>
</feature>
<reference evidence="2" key="1">
    <citation type="submission" date="2021-06" db="EMBL/GenBank/DDBJ databases">
        <title>Complete genome sequence of Stenotrophomonas maltophilia phage Paxi.</title>
        <authorList>
            <person name="Jeon E."/>
            <person name="Hudson A."/>
            <person name="Talcott A."/>
            <person name="Clark J."/>
            <person name="Liu M."/>
            <person name="Burrowes B."/>
        </authorList>
    </citation>
    <scope>NUCLEOTIDE SEQUENCE</scope>
</reference>
<dbReference type="Proteomes" id="UP000827185">
    <property type="component" value="Segment"/>
</dbReference>
<name>A0AAE7WP11_9CAUD</name>
<evidence type="ECO:0000313" key="2">
    <source>
        <dbReference type="EMBL" id="QYW01778.1"/>
    </source>
</evidence>
<evidence type="ECO:0000313" key="3">
    <source>
        <dbReference type="Proteomes" id="UP000827185"/>
    </source>
</evidence>
<gene>
    <name evidence="2" type="ORF">CPT_Paxi_007</name>
</gene>
<feature type="region of interest" description="Disordered" evidence="1">
    <location>
        <begin position="1"/>
        <end position="32"/>
    </location>
</feature>
<protein>
    <submittedName>
        <fullName evidence="2">SsDNA-binding protein</fullName>
    </submittedName>
</protein>
<keyword evidence="3" id="KW-1185">Reference proteome</keyword>
<evidence type="ECO:0000256" key="1">
    <source>
        <dbReference type="SAM" id="MobiDB-lite"/>
    </source>
</evidence>
<dbReference type="EMBL" id="MZ326856">
    <property type="protein sequence ID" value="QYW01778.1"/>
    <property type="molecule type" value="Genomic_DNA"/>
</dbReference>
<accession>A0AAE7WP11</accession>
<sequence length="145" mass="15846">MSDQTVSEFDRTFGAAASKPSTGLRSNAAPNEKPKAQVWINVGYETNTTDAQGEPTTEFVALSQGIPLDTIEPEETNHTNAFFQKKARARNNLREQLLNVAATLKPGEEKIYGARGSLQIQIRRIKDAAAAVADDQNDLIQSLML</sequence>
<organism evidence="2 3">
    <name type="scientific">Stenotrophomonas phage Paxi</name>
    <dbReference type="NCBI Taxonomy" id="2859653"/>
    <lineage>
        <taxon>Viruses</taxon>
        <taxon>Duplodnaviria</taxon>
        <taxon>Heunggongvirae</taxon>
        <taxon>Uroviricota</taxon>
        <taxon>Caudoviricetes</taxon>
        <taxon>Schitoviridae</taxon>
        <taxon>Pokkenvirus</taxon>
        <taxon>Pokkenvirus paxi</taxon>
    </lineage>
</organism>
<proteinExistence type="predicted"/>